<feature type="compositionally biased region" description="Low complexity" evidence="11">
    <location>
        <begin position="620"/>
        <end position="641"/>
    </location>
</feature>
<feature type="compositionally biased region" description="Polar residues" evidence="11">
    <location>
        <begin position="478"/>
        <end position="493"/>
    </location>
</feature>
<dbReference type="CDD" id="cd17679">
    <property type="entry name" value="RUN_PLEKHM1"/>
    <property type="match status" value="1"/>
</dbReference>
<dbReference type="Gene3D" id="1.20.58.900">
    <property type="match status" value="1"/>
</dbReference>
<keyword evidence="5" id="KW-0677">Repeat</keyword>
<sequence>MPETLPDAKDVKRIKDRLIQSLKALQKRYVTSDTAVTSEDGDANHLCSALEAVFIHGIRGKFIRLENGTRSRKKEKGLPQPAFWSLLKAVTHRDVITELEKLNFVTTEVGRCRAWLRLALNHGLLECYLVSLFREESKLQAHYQPSALLLNPEEREVLLTYLQGLSSLTFDLSYKSAVLKEWTTTPLALAGLCPMSQLDTLEVNGDATAKTNGENWDSVSQASSSSDALLDLSKEAPVSLVGLGENGRMDLTSSNLSLDTTGSSHLSSSLSSDSLLQGQEFKSPAAEQSSSSDIEVSVTVCTKRTMKDLSKTQEYFSQDSMREDSFVSSTGPDQLSENTISSSSDSEAQGSPIIQKPLAEPAPASTEQTLCDEVLDISSRHSRTLEPSLDHDAPVVKSSDGEMLKSAPKEESLDTRKDNFEDGPEPVVFPEARRSASLTSRQPSESLSYSHSWISDDDIYKPTLEDVSDPDQDEGLVPTSTTPEPVAPQSTPSVVHRRKTGISNPFRGLLKLGHLERRPAIGMWRDHYCELSPFEFRLYLNAEERTCAENCSLVRCDDARLSASDGRFELSFSGKRLYLRAADRGEAEDWLDCIQEAVCKCRPTPGVDEPWEVLQFPPVAASSSAPSSPDLGGSSSDSGISEAQDAPAPKVFDWTRGGDVERDAIKEAVLYCSSDPESRHWTPMVFSLSLEALKGFELQEQRKLLRTNHPIQDIRDVVPDVSMGGAEFFKLLTVRETLKLRAENPREARSWRDLIRGALDSYLESGEDAATEEPIVAPSGINGNLQRLVQHRLKEDGLLLTHLCHVPAESGLDSQSFKCAGCPRQIGPARSRARLCDFTGLYFCDSCHVGDTTVIPSRMVHNWDLVEREVSKKALRLMAEVQHEPLLNLDQLNPDLMNHSESMAQIHKLRLKLRLLGDYLLTCRSNAWKKLQARMGQRPYLLESSQLYSILDLRQIAEDQYHVYLITLVQLAANHVFQCDLCTQRGFICQTCHSNEIIFPFQFDTTTRCKDCKAVFHLNSTKAVPVFSVFGLRIQNQRIKQEARYRARVSLLAGMDALDHGPVSSRSRLERSSHTAFIDDNMLYVWGGYQMANGEDLVLPSDEIWLFDLYSGIWEQRQLSGDAPPDLNGFCGSYLNGTLYIFAGSDGEGYTNDMFTVDLRSECLIWKRLTSTNGKTPSPRNKHSCWVHRDRLIYFGGYGCKTLGDVQSGSPSSFVVEEMSWTTIGGTLFRCWGWNNEVNVFDTLTSTWSLPETRGSVPVPRGCHAAAVLGNKGYISGGVESAQLDLYCLDLDTWMWTCIVNSGSSAPVGRTMHTMTATPDGTLFVYGGFGTFGPTLDDAWKFNLHRKEWAKVNHQHNDKPRVGHTSSLGNDSDIVVFGGSSNLTLQMDLVSILRSPQQQHCSDVLLFQTQPYTLSRLCEDFIGRNGVTFERNLNYLPSKMLNKLEKRCAFFIQETLQQSA</sequence>
<feature type="compositionally biased region" description="Polar residues" evidence="11">
    <location>
        <begin position="436"/>
        <end position="449"/>
    </location>
</feature>
<dbReference type="GO" id="GO:0005765">
    <property type="term" value="C:lysosomal membrane"/>
    <property type="evidence" value="ECO:0007669"/>
    <property type="project" value="UniProtKB-SubCell"/>
</dbReference>
<protein>
    <submittedName>
        <fullName evidence="14">Uncharacterized protein</fullName>
    </submittedName>
</protein>
<dbReference type="Pfam" id="PF24681">
    <property type="entry name" value="Kelch_KLHDC2_KLHL20_DRC7"/>
    <property type="match status" value="2"/>
</dbReference>
<keyword evidence="10" id="KW-0458">Lysosome</keyword>
<reference evidence="14 15" key="1">
    <citation type="submission" date="2024-04" db="EMBL/GenBank/DDBJ databases">
        <authorList>
            <person name="Waldvogel A.-M."/>
            <person name="Schoenle A."/>
        </authorList>
    </citation>
    <scope>NUCLEOTIDE SEQUENCE [LARGE SCALE GENOMIC DNA]</scope>
</reference>
<dbReference type="InterPro" id="IPR015915">
    <property type="entry name" value="Kelch-typ_b-propeller"/>
</dbReference>
<dbReference type="SUPFAM" id="SSF50965">
    <property type="entry name" value="Galactose oxidase, central domain"/>
    <property type="match status" value="1"/>
</dbReference>
<feature type="region of interest" description="Disordered" evidence="11">
    <location>
        <begin position="461"/>
        <end position="496"/>
    </location>
</feature>
<evidence type="ECO:0000256" key="10">
    <source>
        <dbReference type="ARBA" id="ARBA00023228"/>
    </source>
</evidence>
<keyword evidence="3" id="KW-0597">Phosphoprotein</keyword>
<keyword evidence="15" id="KW-1185">Reference proteome</keyword>
<dbReference type="PANTHER" id="PTHR12326:SF5">
    <property type="entry name" value="PLECKSTRIN HOMOLOGY DOMAIN-CONTAINING FAMILY M MEMBER 1"/>
    <property type="match status" value="1"/>
</dbReference>
<gene>
    <name evidence="14" type="ORF">KC01_LOCUS28139</name>
</gene>
<dbReference type="InterPro" id="IPR025258">
    <property type="entry name" value="RH_dom"/>
</dbReference>
<evidence type="ECO:0000256" key="3">
    <source>
        <dbReference type="ARBA" id="ARBA00022553"/>
    </source>
</evidence>
<dbReference type="Gene3D" id="2.120.10.80">
    <property type="entry name" value="Kelch-type beta propeller"/>
    <property type="match status" value="2"/>
</dbReference>
<feature type="compositionally biased region" description="Basic and acidic residues" evidence="11">
    <location>
        <begin position="388"/>
        <end position="420"/>
    </location>
</feature>
<dbReference type="Pfam" id="PF13901">
    <property type="entry name" value="RH_dom"/>
    <property type="match status" value="1"/>
</dbReference>
<feature type="domain" description="PH" evidence="12">
    <location>
        <begin position="508"/>
        <end position="599"/>
    </location>
</feature>
<dbReference type="CDD" id="cd00821">
    <property type="entry name" value="PH"/>
    <property type="match status" value="1"/>
</dbReference>
<evidence type="ECO:0000313" key="14">
    <source>
        <dbReference type="EMBL" id="CAL1599965.1"/>
    </source>
</evidence>
<dbReference type="SMART" id="SM00593">
    <property type="entry name" value="RUN"/>
    <property type="match status" value="1"/>
</dbReference>
<dbReference type="SMART" id="SM00233">
    <property type="entry name" value="PH"/>
    <property type="match status" value="2"/>
</dbReference>
<evidence type="ECO:0000259" key="12">
    <source>
        <dbReference type="PROSITE" id="PS50003"/>
    </source>
</evidence>
<dbReference type="GO" id="GO:0008270">
    <property type="term" value="F:zinc ion binding"/>
    <property type="evidence" value="ECO:0007669"/>
    <property type="project" value="UniProtKB-KW"/>
</dbReference>
<dbReference type="InterPro" id="IPR047326">
    <property type="entry name" value="RUN_PLEKHM1"/>
</dbReference>
<keyword evidence="4" id="KW-0479">Metal-binding</keyword>
<dbReference type="PROSITE" id="PS50003">
    <property type="entry name" value="PH_DOMAIN"/>
    <property type="match status" value="1"/>
</dbReference>
<evidence type="ECO:0000256" key="2">
    <source>
        <dbReference type="ARBA" id="ARBA00004656"/>
    </source>
</evidence>
<dbReference type="InterPro" id="IPR001849">
    <property type="entry name" value="PH_domain"/>
</dbReference>
<evidence type="ECO:0000259" key="13">
    <source>
        <dbReference type="PROSITE" id="PS50826"/>
    </source>
</evidence>
<dbReference type="InterPro" id="IPR051366">
    <property type="entry name" value="DEF8"/>
</dbReference>
<dbReference type="GO" id="GO:0006914">
    <property type="term" value="P:autophagy"/>
    <property type="evidence" value="ECO:0007669"/>
    <property type="project" value="UniProtKB-KW"/>
</dbReference>
<proteinExistence type="predicted"/>
<evidence type="ECO:0000256" key="8">
    <source>
        <dbReference type="ARBA" id="ARBA00022833"/>
    </source>
</evidence>
<evidence type="ECO:0000256" key="11">
    <source>
        <dbReference type="SAM" id="MobiDB-lite"/>
    </source>
</evidence>
<comment type="subcellular location">
    <subcellularLocation>
        <location evidence="1">Late endosome</location>
    </subcellularLocation>
    <subcellularLocation>
        <location evidence="2">Lysosome membrane</location>
    </subcellularLocation>
</comment>
<dbReference type="SMART" id="SM01175">
    <property type="entry name" value="DUF4206"/>
    <property type="match status" value="1"/>
</dbReference>
<dbReference type="InterPro" id="IPR037213">
    <property type="entry name" value="Run_dom_sf"/>
</dbReference>
<organism evidence="14 15">
    <name type="scientific">Knipowitschia caucasica</name>
    <name type="common">Caucasian dwarf goby</name>
    <name type="synonym">Pomatoschistus caucasicus</name>
    <dbReference type="NCBI Taxonomy" id="637954"/>
    <lineage>
        <taxon>Eukaryota</taxon>
        <taxon>Metazoa</taxon>
        <taxon>Chordata</taxon>
        <taxon>Craniata</taxon>
        <taxon>Vertebrata</taxon>
        <taxon>Euteleostomi</taxon>
        <taxon>Actinopterygii</taxon>
        <taxon>Neopterygii</taxon>
        <taxon>Teleostei</taxon>
        <taxon>Neoteleostei</taxon>
        <taxon>Acanthomorphata</taxon>
        <taxon>Gobiaria</taxon>
        <taxon>Gobiiformes</taxon>
        <taxon>Gobioidei</taxon>
        <taxon>Gobiidae</taxon>
        <taxon>Gobiinae</taxon>
        <taxon>Knipowitschia</taxon>
    </lineage>
</organism>
<feature type="compositionally biased region" description="Polar residues" evidence="11">
    <location>
        <begin position="326"/>
        <end position="340"/>
    </location>
</feature>
<feature type="region of interest" description="Disordered" evidence="11">
    <location>
        <begin position="382"/>
        <end position="449"/>
    </location>
</feature>
<evidence type="ECO:0000256" key="7">
    <source>
        <dbReference type="ARBA" id="ARBA00022771"/>
    </source>
</evidence>
<keyword evidence="7" id="KW-0863">Zinc-finger</keyword>
<dbReference type="EMBL" id="OZ035845">
    <property type="protein sequence ID" value="CAL1599965.1"/>
    <property type="molecule type" value="Genomic_DNA"/>
</dbReference>
<accession>A0AAV2LFK5</accession>
<dbReference type="PROSITE" id="PS50826">
    <property type="entry name" value="RUN"/>
    <property type="match status" value="1"/>
</dbReference>
<keyword evidence="6" id="KW-0967">Endosome</keyword>
<feature type="region of interest" description="Disordered" evidence="11">
    <location>
        <begin position="619"/>
        <end position="653"/>
    </location>
</feature>
<name>A0AAV2LFK5_KNICA</name>
<evidence type="ECO:0000313" key="15">
    <source>
        <dbReference type="Proteomes" id="UP001497482"/>
    </source>
</evidence>
<dbReference type="InterPro" id="IPR011043">
    <property type="entry name" value="Gal_Oxase/kelch_b-propeller"/>
</dbReference>
<dbReference type="Pfam" id="PF02759">
    <property type="entry name" value="RUN"/>
    <property type="match status" value="1"/>
</dbReference>
<evidence type="ECO:0000256" key="1">
    <source>
        <dbReference type="ARBA" id="ARBA00004603"/>
    </source>
</evidence>
<feature type="domain" description="RUN" evidence="13">
    <location>
        <begin position="37"/>
        <end position="177"/>
    </location>
</feature>
<evidence type="ECO:0000256" key="5">
    <source>
        <dbReference type="ARBA" id="ARBA00022737"/>
    </source>
</evidence>
<keyword evidence="8" id="KW-0862">Zinc</keyword>
<dbReference type="Gene3D" id="2.30.29.30">
    <property type="entry name" value="Pleckstrin-homology domain (PH domain)/Phosphotyrosine-binding domain (PTB)"/>
    <property type="match status" value="1"/>
</dbReference>
<dbReference type="InterPro" id="IPR011993">
    <property type="entry name" value="PH-like_dom_sf"/>
</dbReference>
<dbReference type="GO" id="GO:0005770">
    <property type="term" value="C:late endosome"/>
    <property type="evidence" value="ECO:0007669"/>
    <property type="project" value="UniProtKB-SubCell"/>
</dbReference>
<evidence type="ECO:0000256" key="4">
    <source>
        <dbReference type="ARBA" id="ARBA00022723"/>
    </source>
</evidence>
<dbReference type="Proteomes" id="UP001497482">
    <property type="component" value="Chromosome 23"/>
</dbReference>
<dbReference type="SUPFAM" id="SSF50729">
    <property type="entry name" value="PH domain-like"/>
    <property type="match status" value="2"/>
</dbReference>
<evidence type="ECO:0000256" key="6">
    <source>
        <dbReference type="ARBA" id="ARBA00022753"/>
    </source>
</evidence>
<keyword evidence="9" id="KW-0072">Autophagy</keyword>
<dbReference type="SUPFAM" id="SSF140741">
    <property type="entry name" value="RUN domain-like"/>
    <property type="match status" value="1"/>
</dbReference>
<dbReference type="InterPro" id="IPR004012">
    <property type="entry name" value="Run_dom"/>
</dbReference>
<evidence type="ECO:0000256" key="9">
    <source>
        <dbReference type="ARBA" id="ARBA00023006"/>
    </source>
</evidence>
<feature type="region of interest" description="Disordered" evidence="11">
    <location>
        <begin position="314"/>
        <end position="351"/>
    </location>
</feature>
<dbReference type="PANTHER" id="PTHR12326">
    <property type="entry name" value="PLECKSTRIN HOMOLOGY DOMAIN CONTAINING PROTEIN"/>
    <property type="match status" value="1"/>
</dbReference>